<comment type="caution">
    <text evidence="1">The sequence shown here is derived from an EMBL/GenBank/DDBJ whole genome shotgun (WGS) entry which is preliminary data.</text>
</comment>
<evidence type="ECO:0000313" key="1">
    <source>
        <dbReference type="EMBL" id="GGC94699.1"/>
    </source>
</evidence>
<keyword evidence="2" id="KW-1185">Reference proteome</keyword>
<dbReference type="EMBL" id="BMFF01000002">
    <property type="protein sequence ID" value="GGC94699.1"/>
    <property type="molecule type" value="Genomic_DNA"/>
</dbReference>
<dbReference type="RefSeq" id="WP_150276484.1">
    <property type="nucleotide sequence ID" value="NZ_BMFF01000002.1"/>
</dbReference>
<evidence type="ECO:0000313" key="2">
    <source>
        <dbReference type="Proteomes" id="UP000638188"/>
    </source>
</evidence>
<accession>A0ABQ1PCV8</accession>
<organism evidence="1 2">
    <name type="scientific">Halopseudomonas salina</name>
    <dbReference type="NCBI Taxonomy" id="1323744"/>
    <lineage>
        <taxon>Bacteria</taxon>
        <taxon>Pseudomonadati</taxon>
        <taxon>Pseudomonadota</taxon>
        <taxon>Gammaproteobacteria</taxon>
        <taxon>Pseudomonadales</taxon>
        <taxon>Pseudomonadaceae</taxon>
        <taxon>Halopseudomonas</taxon>
    </lineage>
</organism>
<sequence>MYLIAYNASRLLMNNAGKSANLARRQISFKASVQALRQWEPALNRRGVGCREKRRLMAELYKAITRNLLIE</sequence>
<gene>
    <name evidence="1" type="ORF">GCM10007418_12830</name>
</gene>
<proteinExistence type="predicted"/>
<reference evidence="2" key="1">
    <citation type="journal article" date="2019" name="Int. J. Syst. Evol. Microbiol.">
        <title>The Global Catalogue of Microorganisms (GCM) 10K type strain sequencing project: providing services to taxonomists for standard genome sequencing and annotation.</title>
        <authorList>
            <consortium name="The Broad Institute Genomics Platform"/>
            <consortium name="The Broad Institute Genome Sequencing Center for Infectious Disease"/>
            <person name="Wu L."/>
            <person name="Ma J."/>
        </authorList>
    </citation>
    <scope>NUCLEOTIDE SEQUENCE [LARGE SCALE GENOMIC DNA]</scope>
    <source>
        <strain evidence="2">CGMCC 1.12482</strain>
    </source>
</reference>
<dbReference type="Proteomes" id="UP000638188">
    <property type="component" value="Unassembled WGS sequence"/>
</dbReference>
<protein>
    <recommendedName>
        <fullName evidence="3">Transposase</fullName>
    </recommendedName>
</protein>
<evidence type="ECO:0008006" key="3">
    <source>
        <dbReference type="Google" id="ProtNLM"/>
    </source>
</evidence>
<name>A0ABQ1PCV8_9GAMM</name>